<proteinExistence type="predicted"/>
<dbReference type="Proteomes" id="UP000030060">
    <property type="component" value="Unassembled WGS sequence"/>
</dbReference>
<evidence type="ECO:0000313" key="2">
    <source>
        <dbReference type="Proteomes" id="UP000030060"/>
    </source>
</evidence>
<dbReference type="AlphaFoldDB" id="A0A0A1Z5Y7"/>
<dbReference type="EMBL" id="ASGY01000070">
    <property type="protein sequence ID" value="KGE68177.1"/>
    <property type="molecule type" value="Genomic_DNA"/>
</dbReference>
<name>A0A0A1Z5Y7_PSEFL</name>
<reference evidence="1 2" key="1">
    <citation type="journal article" date="2013" name="Genome Announc.">
        <title>Draft Genome Sequence of Pseudomonas fluorescens LMG 5329, a White Line-Inducing Principle-Producing Bioindicator for the Mushroom Pathogen Pseudomonas tolaasii.</title>
        <authorList>
            <person name="Ghequire M.G."/>
            <person name="Rokni-Zadeh H."/>
            <person name="Zarrineh P."/>
            <person name="De Mot R."/>
        </authorList>
    </citation>
    <scope>NUCLEOTIDE SEQUENCE [LARGE SCALE GENOMIC DNA]</scope>
    <source>
        <strain evidence="1 2">LMG 5329</strain>
    </source>
</reference>
<comment type="caution">
    <text evidence="1">The sequence shown here is derived from an EMBL/GenBank/DDBJ whole genome shotgun (WGS) entry which is preliminary data.</text>
</comment>
<accession>A0A0A1Z5Y7</accession>
<protein>
    <submittedName>
        <fullName evidence="1">Uncharacterized protein</fullName>
    </submittedName>
</protein>
<sequence length="102" mass="11611">MITEFTDHSFWLCGQIIRIDHIGHFAGQFGDHTKYVIQCFMPNGLQGHVGMHPMMGNNTAGRLTNQKDVVLLREKANINFQVIQTVITHVFMEDVRTLTGIQ</sequence>
<evidence type="ECO:0000313" key="1">
    <source>
        <dbReference type="EMBL" id="KGE68177.1"/>
    </source>
</evidence>
<gene>
    <name evidence="1" type="ORF">K814_0109505</name>
</gene>
<organism evidence="1 2">
    <name type="scientific">Pseudomonas fluorescens LMG 5329</name>
    <dbReference type="NCBI Taxonomy" id="1324332"/>
    <lineage>
        <taxon>Bacteria</taxon>
        <taxon>Pseudomonadati</taxon>
        <taxon>Pseudomonadota</taxon>
        <taxon>Gammaproteobacteria</taxon>
        <taxon>Pseudomonadales</taxon>
        <taxon>Pseudomonadaceae</taxon>
        <taxon>Pseudomonas</taxon>
    </lineage>
</organism>